<reference evidence="1" key="1">
    <citation type="submission" date="2021-05" db="EMBL/GenBank/DDBJ databases">
        <authorList>
            <person name="Pietrasiak N."/>
            <person name="Ward R."/>
            <person name="Stajich J.E."/>
            <person name="Kurbessoian T."/>
        </authorList>
    </citation>
    <scope>NUCLEOTIDE SEQUENCE</scope>
    <source>
        <strain evidence="1">UHER 2000/2452</strain>
    </source>
</reference>
<gene>
    <name evidence="1" type="ORF">KME15_22355</name>
</gene>
<proteinExistence type="predicted"/>
<evidence type="ECO:0000313" key="2">
    <source>
        <dbReference type="Proteomes" id="UP000757435"/>
    </source>
</evidence>
<organism evidence="1 2">
    <name type="scientific">Drouetiella hepatica Uher 2000/2452</name>
    <dbReference type="NCBI Taxonomy" id="904376"/>
    <lineage>
        <taxon>Bacteria</taxon>
        <taxon>Bacillati</taxon>
        <taxon>Cyanobacteriota</taxon>
        <taxon>Cyanophyceae</taxon>
        <taxon>Oculatellales</taxon>
        <taxon>Oculatellaceae</taxon>
        <taxon>Drouetiella</taxon>
    </lineage>
</organism>
<sequence length="57" mass="6637">MLSNSDGLPIIRLISSQASVPARSPQPSDLRWLRVEEYFQARSLFKNSQNAYWQDLR</sequence>
<dbReference type="EMBL" id="JAHHHD010000036">
    <property type="protein sequence ID" value="MBW4661426.1"/>
    <property type="molecule type" value="Genomic_DNA"/>
</dbReference>
<comment type="caution">
    <text evidence="1">The sequence shown here is derived from an EMBL/GenBank/DDBJ whole genome shotgun (WGS) entry which is preliminary data.</text>
</comment>
<accession>A0A951QGI7</accession>
<dbReference type="AlphaFoldDB" id="A0A951QGI7"/>
<dbReference type="Proteomes" id="UP000757435">
    <property type="component" value="Unassembled WGS sequence"/>
</dbReference>
<reference evidence="1" key="2">
    <citation type="journal article" date="2022" name="Microbiol. Resour. Announc.">
        <title>Metagenome Sequencing to Explore Phylogenomics of Terrestrial Cyanobacteria.</title>
        <authorList>
            <person name="Ward R.D."/>
            <person name="Stajich J.E."/>
            <person name="Johansen J.R."/>
            <person name="Huntemann M."/>
            <person name="Clum A."/>
            <person name="Foster B."/>
            <person name="Foster B."/>
            <person name="Roux S."/>
            <person name="Palaniappan K."/>
            <person name="Varghese N."/>
            <person name="Mukherjee S."/>
            <person name="Reddy T.B.K."/>
            <person name="Daum C."/>
            <person name="Copeland A."/>
            <person name="Chen I.A."/>
            <person name="Ivanova N.N."/>
            <person name="Kyrpides N.C."/>
            <person name="Shapiro N."/>
            <person name="Eloe-Fadrosh E.A."/>
            <person name="Pietrasiak N."/>
        </authorList>
    </citation>
    <scope>NUCLEOTIDE SEQUENCE</scope>
    <source>
        <strain evidence="1">UHER 2000/2452</strain>
    </source>
</reference>
<evidence type="ECO:0000313" key="1">
    <source>
        <dbReference type="EMBL" id="MBW4661426.1"/>
    </source>
</evidence>
<name>A0A951QGI7_9CYAN</name>
<protein>
    <submittedName>
        <fullName evidence="1">Uncharacterized protein</fullName>
    </submittedName>
</protein>